<feature type="chain" id="PRO_5045616858" evidence="3">
    <location>
        <begin position="31"/>
        <end position="554"/>
    </location>
</feature>
<organism evidence="5 6">
    <name type="scientific">Spongisporangium articulatum</name>
    <dbReference type="NCBI Taxonomy" id="3362603"/>
    <lineage>
        <taxon>Bacteria</taxon>
        <taxon>Bacillati</taxon>
        <taxon>Actinomycetota</taxon>
        <taxon>Actinomycetes</taxon>
        <taxon>Kineosporiales</taxon>
        <taxon>Kineosporiaceae</taxon>
        <taxon>Spongisporangium</taxon>
    </lineage>
</organism>
<gene>
    <name evidence="5" type="ORF">ACIB24_15955</name>
</gene>
<dbReference type="PANTHER" id="PTHR43248:SF25">
    <property type="entry name" value="AB HYDROLASE-1 DOMAIN-CONTAINING PROTEIN-RELATED"/>
    <property type="match status" value="1"/>
</dbReference>
<keyword evidence="3" id="KW-0732">Signal</keyword>
<sequence length="554" mass="58547">MSLGRASAIALSLAALAGGFLTVAPGPASAAGPAPSPSTGGYPPALVKQKLTWSECYPDAGYPELLCAAVKTPQDWARPNGPTITVAISRIVASDPAKRRGVLFTNPGGPGGSGIALPLSIEYYEPDVAAAYDVIGLDPRGVGASTPNLDCGAGSTLGALYDLDGRDTSAANQKAFRTLDVDYANQCSKTPLARYITTAQTVRDFDLVRAVLGEKKISYVGFSFGTWIGASYASVFPDRTDRFVLDGNIDFSSSTSYSSAIRQPLGFQNSYQRFLEPWIAKYDGVYGLGATAKAVHATLEKRRAQLAKHALPLADGSTLTASGYDSGIIGALYYTGYYDSVATPLSILERYATATDDEKQVVADWFGSGSDGGNGDDVFWATECQDTPSPSYARVVDDTNRFRTAYPLAGANWNAYPCPFFTLPTTGSQINSAKLPPLLMLNNTDDPATPLANAVLARAHTPNARLVVVKDQPDHTIYAYGDDCADGYANTFLLQGRLPAKDTTCPGRPLPEPAALEAPMALSKAAARADGGAGMPIPVWVEQFNREHGPAVVH</sequence>
<dbReference type="GO" id="GO:0016787">
    <property type="term" value="F:hydrolase activity"/>
    <property type="evidence" value="ECO:0007669"/>
    <property type="project" value="UniProtKB-KW"/>
</dbReference>
<dbReference type="RefSeq" id="WP_398282402.1">
    <property type="nucleotide sequence ID" value="NZ_JBITLV010000005.1"/>
</dbReference>
<dbReference type="Pfam" id="PF00561">
    <property type="entry name" value="Abhydrolase_1"/>
    <property type="match status" value="1"/>
</dbReference>
<evidence type="ECO:0000259" key="4">
    <source>
        <dbReference type="Pfam" id="PF00561"/>
    </source>
</evidence>
<comment type="caution">
    <text evidence="5">The sequence shown here is derived from an EMBL/GenBank/DDBJ whole genome shotgun (WGS) entry which is preliminary data.</text>
</comment>
<dbReference type="InterPro" id="IPR029058">
    <property type="entry name" value="AB_hydrolase_fold"/>
</dbReference>
<dbReference type="Proteomes" id="UP001612915">
    <property type="component" value="Unassembled WGS sequence"/>
</dbReference>
<protein>
    <submittedName>
        <fullName evidence="5">Alpha/beta fold hydrolase</fullName>
    </submittedName>
</protein>
<accession>A0ABW8AQC5</accession>
<evidence type="ECO:0000313" key="6">
    <source>
        <dbReference type="Proteomes" id="UP001612915"/>
    </source>
</evidence>
<reference evidence="5 6" key="1">
    <citation type="submission" date="2024-10" db="EMBL/GenBank/DDBJ databases">
        <title>The Natural Products Discovery Center: Release of the First 8490 Sequenced Strains for Exploring Actinobacteria Biosynthetic Diversity.</title>
        <authorList>
            <person name="Kalkreuter E."/>
            <person name="Kautsar S.A."/>
            <person name="Yang D."/>
            <person name="Bader C.D."/>
            <person name="Teijaro C.N."/>
            <person name="Fluegel L."/>
            <person name="Davis C.M."/>
            <person name="Simpson J.R."/>
            <person name="Lauterbach L."/>
            <person name="Steele A.D."/>
            <person name="Gui C."/>
            <person name="Meng S."/>
            <person name="Li G."/>
            <person name="Viehrig K."/>
            <person name="Ye F."/>
            <person name="Su P."/>
            <person name="Kiefer A.F."/>
            <person name="Nichols A."/>
            <person name="Cepeda A.J."/>
            <person name="Yan W."/>
            <person name="Fan B."/>
            <person name="Jiang Y."/>
            <person name="Adhikari A."/>
            <person name="Zheng C.-J."/>
            <person name="Schuster L."/>
            <person name="Cowan T.M."/>
            <person name="Smanski M.J."/>
            <person name="Chevrette M.G."/>
            <person name="De Carvalho L.P.S."/>
            <person name="Shen B."/>
        </authorList>
    </citation>
    <scope>NUCLEOTIDE SEQUENCE [LARGE SCALE GENOMIC DNA]</scope>
    <source>
        <strain evidence="5 6">NPDC049639</strain>
    </source>
</reference>
<evidence type="ECO:0000256" key="1">
    <source>
        <dbReference type="ARBA" id="ARBA00010088"/>
    </source>
</evidence>
<dbReference type="InterPro" id="IPR000073">
    <property type="entry name" value="AB_hydrolase_1"/>
</dbReference>
<feature type="signal peptide" evidence="3">
    <location>
        <begin position="1"/>
        <end position="30"/>
    </location>
</feature>
<evidence type="ECO:0000256" key="3">
    <source>
        <dbReference type="SAM" id="SignalP"/>
    </source>
</evidence>
<dbReference type="EMBL" id="JBITLV010000005">
    <property type="protein sequence ID" value="MFI7588564.1"/>
    <property type="molecule type" value="Genomic_DNA"/>
</dbReference>
<dbReference type="PANTHER" id="PTHR43248">
    <property type="entry name" value="2-SUCCINYL-6-HYDROXY-2,4-CYCLOHEXADIENE-1-CARBOXYLATE SYNTHASE"/>
    <property type="match status" value="1"/>
</dbReference>
<proteinExistence type="inferred from homology"/>
<evidence type="ECO:0000313" key="5">
    <source>
        <dbReference type="EMBL" id="MFI7588564.1"/>
    </source>
</evidence>
<dbReference type="SUPFAM" id="SSF53474">
    <property type="entry name" value="alpha/beta-Hydrolases"/>
    <property type="match status" value="1"/>
</dbReference>
<feature type="domain" description="AB hydrolase-1" evidence="4">
    <location>
        <begin position="105"/>
        <end position="471"/>
    </location>
</feature>
<dbReference type="Gene3D" id="3.40.50.1820">
    <property type="entry name" value="alpha/beta hydrolase"/>
    <property type="match status" value="1"/>
</dbReference>
<keyword evidence="2 5" id="KW-0378">Hydrolase</keyword>
<dbReference type="InterPro" id="IPR051601">
    <property type="entry name" value="Serine_prot/Carboxylest_S33"/>
</dbReference>
<keyword evidence="6" id="KW-1185">Reference proteome</keyword>
<evidence type="ECO:0000256" key="2">
    <source>
        <dbReference type="ARBA" id="ARBA00022801"/>
    </source>
</evidence>
<comment type="similarity">
    <text evidence="1">Belongs to the peptidase S33 family.</text>
</comment>
<name>A0ABW8AQC5_9ACTN</name>